<evidence type="ECO:0000256" key="4">
    <source>
        <dbReference type="ARBA" id="ARBA00023033"/>
    </source>
</evidence>
<keyword evidence="4" id="KW-0503">Monooxygenase</keyword>
<feature type="domain" description="Luciferase-like" evidence="5">
    <location>
        <begin position="1"/>
        <end position="322"/>
    </location>
</feature>
<protein>
    <submittedName>
        <fullName evidence="6">LLM class flavin-dependent oxidoreductase</fullName>
    </submittedName>
</protein>
<gene>
    <name evidence="6" type="ORF">H1R19_21115</name>
</gene>
<dbReference type="Proteomes" id="UP000515663">
    <property type="component" value="Chromosome"/>
</dbReference>
<dbReference type="PANTHER" id="PTHR30137:SF16">
    <property type="entry name" value="BLL0895 PROTEIN"/>
    <property type="match status" value="1"/>
</dbReference>
<accession>A0A7D7LR78</accession>
<dbReference type="SUPFAM" id="SSF51679">
    <property type="entry name" value="Bacterial luciferase-like"/>
    <property type="match status" value="1"/>
</dbReference>
<dbReference type="RefSeq" id="WP_188328254.1">
    <property type="nucleotide sequence ID" value="NZ_CP059491.1"/>
</dbReference>
<keyword evidence="2" id="KW-0285">Flavoprotein</keyword>
<evidence type="ECO:0000256" key="2">
    <source>
        <dbReference type="ARBA" id="ARBA00022630"/>
    </source>
</evidence>
<keyword evidence="3" id="KW-0560">Oxidoreductase</keyword>
<evidence type="ECO:0000256" key="1">
    <source>
        <dbReference type="ARBA" id="ARBA00010426"/>
    </source>
</evidence>
<dbReference type="InterPro" id="IPR036661">
    <property type="entry name" value="Luciferase-like_sf"/>
</dbReference>
<keyword evidence="7" id="KW-1185">Reference proteome</keyword>
<evidence type="ECO:0000259" key="5">
    <source>
        <dbReference type="Pfam" id="PF00296"/>
    </source>
</evidence>
<dbReference type="InterPro" id="IPR050766">
    <property type="entry name" value="Bact_Lucif_Oxidored"/>
</dbReference>
<evidence type="ECO:0000313" key="6">
    <source>
        <dbReference type="EMBL" id="QMT01300.1"/>
    </source>
</evidence>
<dbReference type="Gene3D" id="3.20.20.30">
    <property type="entry name" value="Luciferase-like domain"/>
    <property type="match status" value="1"/>
</dbReference>
<dbReference type="AlphaFoldDB" id="A0A7D7LR78"/>
<sequence length="368" mass="40389">MELGLLLNPGHRPGSDLSAAVAWDVELIRWADELGYREAWIGEHLTVPWEPVPAPDLVIAQALTQTSTIRLGPSSLNLPLHHPAMVAHRWAFLDQLSQGRINLGLGASGTLTDWHLYGIDGASGQHREMMVESLDAVVRLWTEPGPYESSGRFWTVNKPGPMVDGFLDFHMQPFQRPHPPIHLSGLSPQSPTLRLCGERGYAPLSLALNTEYLAELWRTVEQGADTTGAVVDRSSWGIGWDVFVAETDEEALRLSLDSGMGAYLGEFWLPMLRGVGLASMYKADPDMSDADLTPEYYLRHCALVGSVETVVDKIEESVARTGGFGTLIQQGHDFADDRAPLRASMEMLATEVMPRVRAARGVAEGVSR</sequence>
<dbReference type="Pfam" id="PF00296">
    <property type="entry name" value="Bac_luciferase"/>
    <property type="match status" value="1"/>
</dbReference>
<name>A0A7D7LR78_9ACTN</name>
<dbReference type="GO" id="GO:0004497">
    <property type="term" value="F:monooxygenase activity"/>
    <property type="evidence" value="ECO:0007669"/>
    <property type="project" value="UniProtKB-KW"/>
</dbReference>
<evidence type="ECO:0000313" key="7">
    <source>
        <dbReference type="Proteomes" id="UP000515663"/>
    </source>
</evidence>
<reference evidence="7" key="1">
    <citation type="submission" date="2020-07" db="EMBL/GenBank/DDBJ databases">
        <title>novel species isolated from the respiratory tract of Marmot.</title>
        <authorList>
            <person name="Zhang G."/>
        </authorList>
    </citation>
    <scope>NUCLEOTIDE SEQUENCE [LARGE SCALE GENOMIC DNA]</scope>
    <source>
        <strain evidence="7">686</strain>
    </source>
</reference>
<dbReference type="InterPro" id="IPR011251">
    <property type="entry name" value="Luciferase-like_dom"/>
</dbReference>
<organism evidence="6 7">
    <name type="scientific">Gordonia jinghuaiqii</name>
    <dbReference type="NCBI Taxonomy" id="2758710"/>
    <lineage>
        <taxon>Bacteria</taxon>
        <taxon>Bacillati</taxon>
        <taxon>Actinomycetota</taxon>
        <taxon>Actinomycetes</taxon>
        <taxon>Mycobacteriales</taxon>
        <taxon>Gordoniaceae</taxon>
        <taxon>Gordonia</taxon>
    </lineage>
</organism>
<dbReference type="KEGG" id="gji:H1R19_21115"/>
<comment type="similarity">
    <text evidence="1">Belongs to the bacterial luciferase oxidoreductase family.</text>
</comment>
<dbReference type="GO" id="GO:0005829">
    <property type="term" value="C:cytosol"/>
    <property type="evidence" value="ECO:0007669"/>
    <property type="project" value="TreeGrafter"/>
</dbReference>
<dbReference type="GO" id="GO:0016705">
    <property type="term" value="F:oxidoreductase activity, acting on paired donors, with incorporation or reduction of molecular oxygen"/>
    <property type="evidence" value="ECO:0007669"/>
    <property type="project" value="InterPro"/>
</dbReference>
<proteinExistence type="inferred from homology"/>
<evidence type="ECO:0000256" key="3">
    <source>
        <dbReference type="ARBA" id="ARBA00023002"/>
    </source>
</evidence>
<dbReference type="PANTHER" id="PTHR30137">
    <property type="entry name" value="LUCIFERASE-LIKE MONOOXYGENASE"/>
    <property type="match status" value="1"/>
</dbReference>
<dbReference type="EMBL" id="CP059491">
    <property type="protein sequence ID" value="QMT01300.1"/>
    <property type="molecule type" value="Genomic_DNA"/>
</dbReference>